<dbReference type="Proteomes" id="UP000242791">
    <property type="component" value="Unassembled WGS sequence"/>
</dbReference>
<feature type="region of interest" description="Disordered" evidence="1">
    <location>
        <begin position="1"/>
        <end position="101"/>
    </location>
</feature>
<sequence length="533" mass="61393">MAARKKKPEVKEPRCPTRPTVRQIFRGKQTRGVKKERPQGPLRRSARLEDICRFQERTIPTANTAKQEGPYPTRSPARIEAKSRKRKRPQEGEEPPCIPSNCRQKKLRASSANYVKDTADQAVPISAYKNKINPVDYWVLERTWPEEYFEQRCSMSHLFARKRSRSSLHHKQIESGSATPSDEKPRDERSAPYKNPRYETVLKTKGSFMSKSALGIADVSKDLCQRLLKTDQSVPKDSLFRDDIFDDVCEMVRNRNESKVIQDVARLVVPSAQSLALYGTKRLEILIESVNEGWDNAIPLTKPRPQPDYSVGFKREAFTDDQLQRLQPFVGDVTDTSYFMATYYMYFPFLTCEVKCGTAALDIADRQNTHSATIAVRAIVELFKLVKRESELHREVLAFSVSHDHTAVRIYGHYALIEGRQTTFYRHPIRRFDFTEQEGKEKWTAYKFTRNVYDVWMPPHFQRICSAIDQMPPDVNFEASQMELQASHAESVSTPDDVDSQPSQLSYISATSVTPTTSFTEQLQGFKRPRKKQ</sequence>
<evidence type="ECO:0000256" key="1">
    <source>
        <dbReference type="SAM" id="MobiDB-lite"/>
    </source>
</evidence>
<name>A0A1J9QAZ3_9EURO</name>
<evidence type="ECO:0000313" key="4">
    <source>
        <dbReference type="Proteomes" id="UP000242791"/>
    </source>
</evidence>
<feature type="compositionally biased region" description="Basic and acidic residues" evidence="1">
    <location>
        <begin position="181"/>
        <end position="196"/>
    </location>
</feature>
<gene>
    <name evidence="3" type="ORF">ACJ73_02613</name>
</gene>
<feature type="compositionally biased region" description="Basic and acidic residues" evidence="1">
    <location>
        <begin position="46"/>
        <end position="56"/>
    </location>
</feature>
<dbReference type="PANTHER" id="PTHR42470:SF2">
    <property type="match status" value="1"/>
</dbReference>
<dbReference type="AlphaFoldDB" id="A0A1J9QAZ3"/>
<keyword evidence="4" id="KW-1185">Reference proteome</keyword>
<dbReference type="STRING" id="1658174.A0A1J9QAZ3"/>
<feature type="region of interest" description="Disordered" evidence="1">
    <location>
        <begin position="164"/>
        <end position="196"/>
    </location>
</feature>
<dbReference type="OrthoDB" id="5400850at2759"/>
<feature type="domain" description="DUF7924" evidence="2">
    <location>
        <begin position="245"/>
        <end position="468"/>
    </location>
</feature>
<dbReference type="Pfam" id="PF25545">
    <property type="entry name" value="DUF7924"/>
    <property type="match status" value="1"/>
</dbReference>
<dbReference type="PANTHER" id="PTHR42470">
    <property type="entry name" value="VAST DOMAIN-CONTAINING PROTEIN"/>
    <property type="match status" value="1"/>
</dbReference>
<organism evidence="3 4">
    <name type="scientific">Blastomyces percursus</name>
    <dbReference type="NCBI Taxonomy" id="1658174"/>
    <lineage>
        <taxon>Eukaryota</taxon>
        <taxon>Fungi</taxon>
        <taxon>Dikarya</taxon>
        <taxon>Ascomycota</taxon>
        <taxon>Pezizomycotina</taxon>
        <taxon>Eurotiomycetes</taxon>
        <taxon>Eurotiomycetidae</taxon>
        <taxon>Onygenales</taxon>
        <taxon>Ajellomycetaceae</taxon>
        <taxon>Blastomyces</taxon>
    </lineage>
</organism>
<dbReference type="InterPro" id="IPR057684">
    <property type="entry name" value="DUF7924"/>
</dbReference>
<evidence type="ECO:0000313" key="3">
    <source>
        <dbReference type="EMBL" id="OJD26014.1"/>
    </source>
</evidence>
<proteinExistence type="predicted"/>
<dbReference type="EMBL" id="LGTZ01000285">
    <property type="protein sequence ID" value="OJD26014.1"/>
    <property type="molecule type" value="Genomic_DNA"/>
</dbReference>
<comment type="caution">
    <text evidence="3">The sequence shown here is derived from an EMBL/GenBank/DDBJ whole genome shotgun (WGS) entry which is preliminary data.</text>
</comment>
<evidence type="ECO:0000259" key="2">
    <source>
        <dbReference type="Pfam" id="PF25545"/>
    </source>
</evidence>
<accession>A0A1J9QAZ3</accession>
<dbReference type="VEuPathDB" id="FungiDB:ACJ73_02613"/>
<protein>
    <recommendedName>
        <fullName evidence="2">DUF7924 domain-containing protein</fullName>
    </recommendedName>
</protein>
<reference evidence="3 4" key="1">
    <citation type="submission" date="2015-08" db="EMBL/GenBank/DDBJ databases">
        <title>Emmonsia species relationships and genome sequence.</title>
        <authorList>
            <person name="Cuomo C.A."/>
            <person name="Schwartz I.S."/>
            <person name="Kenyon C."/>
            <person name="De Hoog G.S."/>
            <person name="Govender N.P."/>
            <person name="Botha A."/>
            <person name="Moreno L."/>
            <person name="De Vries M."/>
            <person name="Munoz J.F."/>
            <person name="Stielow J.B."/>
        </authorList>
    </citation>
    <scope>NUCLEOTIDE SEQUENCE [LARGE SCALE GENOMIC DNA]</scope>
    <source>
        <strain evidence="3 4">EI222</strain>
    </source>
</reference>